<dbReference type="CDD" id="cd04301">
    <property type="entry name" value="NAT_SF"/>
    <property type="match status" value="1"/>
</dbReference>
<evidence type="ECO:0000259" key="2">
    <source>
        <dbReference type="PROSITE" id="PS51729"/>
    </source>
</evidence>
<dbReference type="Gene3D" id="3.40.630.30">
    <property type="match status" value="1"/>
</dbReference>
<evidence type="ECO:0000313" key="3">
    <source>
        <dbReference type="EMBL" id="SDL49873.1"/>
    </source>
</evidence>
<dbReference type="InterPro" id="IPR045057">
    <property type="entry name" value="Gcn5-rel_NAT"/>
</dbReference>
<dbReference type="InterPro" id="IPR016181">
    <property type="entry name" value="Acyl_CoA_acyltransferase"/>
</dbReference>
<feature type="domain" description="N-acetyltransferase" evidence="1">
    <location>
        <begin position="1"/>
        <end position="95"/>
    </location>
</feature>
<sequence length="95" mass="10666">MSKLFIQHQDDGPKGSFYYAVDGVPKAQMFYVWAGNQKLIIDHTEVDPSLRGQGVGEALLEQIVAYARTKGVKILPLCPFANAQFKKHPEYQDVL</sequence>
<dbReference type="AlphaFoldDB" id="A0A1G9KKE1"/>
<accession>A0A1G9KKE1</accession>
<feature type="domain" description="N-acetyltransferase" evidence="2">
    <location>
        <begin position="9"/>
        <end position="95"/>
    </location>
</feature>
<protein>
    <submittedName>
        <fullName evidence="3">Uncharacterized protein</fullName>
    </submittedName>
</protein>
<dbReference type="PROSITE" id="PS51186">
    <property type="entry name" value="GNAT"/>
    <property type="match status" value="1"/>
</dbReference>
<dbReference type="OrthoDB" id="9793389at2"/>
<name>A0A1G9KKE1_9BACT</name>
<reference evidence="3 4" key="1">
    <citation type="submission" date="2016-10" db="EMBL/GenBank/DDBJ databases">
        <authorList>
            <person name="de Groot N.N."/>
        </authorList>
    </citation>
    <scope>NUCLEOTIDE SEQUENCE [LARGE SCALE GENOMIC DNA]</scope>
    <source>
        <strain evidence="3 4">DSM 25186</strain>
    </source>
</reference>
<dbReference type="Pfam" id="PF14542">
    <property type="entry name" value="Acetyltransf_CG"/>
    <property type="match status" value="1"/>
</dbReference>
<dbReference type="SUPFAM" id="SSF55729">
    <property type="entry name" value="Acyl-CoA N-acyltransferases (Nat)"/>
    <property type="match status" value="1"/>
</dbReference>
<dbReference type="STRING" id="1075417.SAMN05421823_106181"/>
<dbReference type="PROSITE" id="PS51729">
    <property type="entry name" value="GNAT_YJDJ"/>
    <property type="match status" value="1"/>
</dbReference>
<dbReference type="Proteomes" id="UP000198510">
    <property type="component" value="Unassembled WGS sequence"/>
</dbReference>
<organism evidence="3 4">
    <name type="scientific">Catalinimonas alkaloidigena</name>
    <dbReference type="NCBI Taxonomy" id="1075417"/>
    <lineage>
        <taxon>Bacteria</taxon>
        <taxon>Pseudomonadati</taxon>
        <taxon>Bacteroidota</taxon>
        <taxon>Cytophagia</taxon>
        <taxon>Cytophagales</taxon>
        <taxon>Catalimonadaceae</taxon>
        <taxon>Catalinimonas</taxon>
    </lineage>
</organism>
<evidence type="ECO:0000259" key="1">
    <source>
        <dbReference type="PROSITE" id="PS51186"/>
    </source>
</evidence>
<dbReference type="PANTHER" id="PTHR31435">
    <property type="entry name" value="PROTEIN NATD1"/>
    <property type="match status" value="1"/>
</dbReference>
<gene>
    <name evidence="3" type="ORF">SAMN05421823_106181</name>
</gene>
<keyword evidence="4" id="KW-1185">Reference proteome</keyword>
<dbReference type="EMBL" id="FNFO01000006">
    <property type="protein sequence ID" value="SDL49873.1"/>
    <property type="molecule type" value="Genomic_DNA"/>
</dbReference>
<dbReference type="PANTHER" id="PTHR31435:SF10">
    <property type="entry name" value="BSR4717 PROTEIN"/>
    <property type="match status" value="1"/>
</dbReference>
<evidence type="ECO:0000313" key="4">
    <source>
        <dbReference type="Proteomes" id="UP000198510"/>
    </source>
</evidence>
<dbReference type="RefSeq" id="WP_089683919.1">
    <property type="nucleotide sequence ID" value="NZ_FNFO01000006.1"/>
</dbReference>
<dbReference type="InterPro" id="IPR031165">
    <property type="entry name" value="GNAT_YJDJ"/>
</dbReference>
<dbReference type="InterPro" id="IPR000182">
    <property type="entry name" value="GNAT_dom"/>
</dbReference>
<proteinExistence type="predicted"/>
<dbReference type="GO" id="GO:0016747">
    <property type="term" value="F:acyltransferase activity, transferring groups other than amino-acyl groups"/>
    <property type="evidence" value="ECO:0007669"/>
    <property type="project" value="InterPro"/>
</dbReference>